<evidence type="ECO:0000256" key="1">
    <source>
        <dbReference type="ARBA" id="ARBA00004173"/>
    </source>
</evidence>
<dbReference type="AlphaFoldDB" id="A0A183IBI9"/>
<dbReference type="SUPFAM" id="SSF47694">
    <property type="entry name" value="Cytochrome c oxidase subunit h"/>
    <property type="match status" value="1"/>
</dbReference>
<accession>A0A183IBI9</accession>
<name>A0A183IBI9_9BILA</name>
<gene>
    <name evidence="4" type="ORF">SBAD_LOCUS983</name>
</gene>
<dbReference type="Gene3D" id="1.10.10.140">
    <property type="entry name" value="Cytochrome c oxidase, subunit VIb"/>
    <property type="match status" value="1"/>
</dbReference>
<dbReference type="EMBL" id="UZAM01006674">
    <property type="protein sequence ID" value="VDO92816.1"/>
    <property type="molecule type" value="Genomic_DNA"/>
</dbReference>
<reference evidence="4 5" key="2">
    <citation type="submission" date="2018-11" db="EMBL/GenBank/DDBJ databases">
        <authorList>
            <consortium name="Pathogen Informatics"/>
        </authorList>
    </citation>
    <scope>NUCLEOTIDE SEQUENCE [LARGE SCALE GENOMIC DNA]</scope>
</reference>
<dbReference type="PANTHER" id="PTHR46281:SF8">
    <property type="entry name" value="CYTOCHROME C OXIDASE SUBUNIT 12, MITOCHONDRIAL"/>
    <property type="match status" value="1"/>
</dbReference>
<organism evidence="6">
    <name type="scientific">Soboliphyme baturini</name>
    <dbReference type="NCBI Taxonomy" id="241478"/>
    <lineage>
        <taxon>Eukaryota</taxon>
        <taxon>Metazoa</taxon>
        <taxon>Ecdysozoa</taxon>
        <taxon>Nematoda</taxon>
        <taxon>Enoplea</taxon>
        <taxon>Dorylaimia</taxon>
        <taxon>Dioctophymatida</taxon>
        <taxon>Dioctophymatoidea</taxon>
        <taxon>Soboliphymatidae</taxon>
        <taxon>Soboliphyme</taxon>
    </lineage>
</organism>
<comment type="subcellular location">
    <subcellularLocation>
        <location evidence="1">Mitochondrion</location>
    </subcellularLocation>
</comment>
<evidence type="ECO:0000313" key="5">
    <source>
        <dbReference type="Proteomes" id="UP000270296"/>
    </source>
</evidence>
<dbReference type="InterPro" id="IPR003213">
    <property type="entry name" value="Cyt_c_oxidase_su6B"/>
</dbReference>
<dbReference type="WBParaSite" id="SBAD_0000101501-mRNA-1">
    <property type="protein sequence ID" value="SBAD_0000101501-mRNA-1"/>
    <property type="gene ID" value="SBAD_0000101501"/>
</dbReference>
<dbReference type="CDD" id="cd00926">
    <property type="entry name" value="Cyt_c_Oxidase_VIb"/>
    <property type="match status" value="1"/>
</dbReference>
<dbReference type="OrthoDB" id="1107506at2759"/>
<dbReference type="InterPro" id="IPR048280">
    <property type="entry name" value="COX6B-like"/>
</dbReference>
<dbReference type="Pfam" id="PF02297">
    <property type="entry name" value="COX6B"/>
    <property type="match status" value="1"/>
</dbReference>
<dbReference type="GO" id="GO:0005739">
    <property type="term" value="C:mitochondrion"/>
    <property type="evidence" value="ECO:0007669"/>
    <property type="project" value="UniProtKB-SubCell"/>
</dbReference>
<reference evidence="6" key="1">
    <citation type="submission" date="2016-06" db="UniProtKB">
        <authorList>
            <consortium name="WormBaseParasite"/>
        </authorList>
    </citation>
    <scope>IDENTIFICATION</scope>
</reference>
<dbReference type="PANTHER" id="PTHR46281">
    <property type="entry name" value="CYTOCHROME C OXIDASE SUBUNIT 6B"/>
    <property type="match status" value="1"/>
</dbReference>
<keyword evidence="2" id="KW-0496">Mitochondrion</keyword>
<sequence length="116" mass="14062">MTSDSIKNDPFLQSWELPDKLPYKPDDKIFFSKEANNALAEKLMLRKRPVDLRFTQTNRVKQCYTNFIDYHRCLTVREEDNEVCQFFKQQYNDCCPNEWIDKWNQWIKEGRFPASL</sequence>
<proteinExistence type="predicted"/>
<protein>
    <submittedName>
        <fullName evidence="6">Cytochrome c oxidase subunit 6B</fullName>
    </submittedName>
</protein>
<dbReference type="Proteomes" id="UP000270296">
    <property type="component" value="Unassembled WGS sequence"/>
</dbReference>
<keyword evidence="5" id="KW-1185">Reference proteome</keyword>
<dbReference type="InterPro" id="IPR036549">
    <property type="entry name" value="CX6/COA6-like_sf"/>
</dbReference>
<dbReference type="GO" id="GO:0045277">
    <property type="term" value="C:respiratory chain complex IV"/>
    <property type="evidence" value="ECO:0007669"/>
    <property type="project" value="InterPro"/>
</dbReference>
<evidence type="ECO:0000256" key="3">
    <source>
        <dbReference type="ARBA" id="ARBA00023157"/>
    </source>
</evidence>
<keyword evidence="3" id="KW-1015">Disulfide bond</keyword>
<evidence type="ECO:0000313" key="6">
    <source>
        <dbReference type="WBParaSite" id="SBAD_0000101501-mRNA-1"/>
    </source>
</evidence>
<evidence type="ECO:0000256" key="2">
    <source>
        <dbReference type="ARBA" id="ARBA00023128"/>
    </source>
</evidence>
<evidence type="ECO:0000313" key="4">
    <source>
        <dbReference type="EMBL" id="VDO92816.1"/>
    </source>
</evidence>